<dbReference type="Pfam" id="PF00226">
    <property type="entry name" value="DnaJ"/>
    <property type="match status" value="1"/>
</dbReference>
<dbReference type="PROSITE" id="PS50076">
    <property type="entry name" value="DNAJ_2"/>
    <property type="match status" value="1"/>
</dbReference>
<name>A0AAD5DM83_9CHLO</name>
<dbReference type="SMART" id="SM00271">
    <property type="entry name" value="DnaJ"/>
    <property type="match status" value="1"/>
</dbReference>
<dbReference type="Proteomes" id="UP001205105">
    <property type="component" value="Unassembled WGS sequence"/>
</dbReference>
<feature type="compositionally biased region" description="Basic residues" evidence="1">
    <location>
        <begin position="342"/>
        <end position="360"/>
    </location>
</feature>
<evidence type="ECO:0000256" key="1">
    <source>
        <dbReference type="SAM" id="MobiDB-lite"/>
    </source>
</evidence>
<keyword evidence="4" id="KW-1185">Reference proteome</keyword>
<feature type="compositionally biased region" description="Acidic residues" evidence="1">
    <location>
        <begin position="408"/>
        <end position="417"/>
    </location>
</feature>
<dbReference type="EMBL" id="JADXDR010000116">
    <property type="protein sequence ID" value="KAI7838868.1"/>
    <property type="molecule type" value="Genomic_DNA"/>
</dbReference>
<evidence type="ECO:0000313" key="4">
    <source>
        <dbReference type="Proteomes" id="UP001205105"/>
    </source>
</evidence>
<feature type="compositionally biased region" description="Low complexity" evidence="1">
    <location>
        <begin position="418"/>
        <end position="440"/>
    </location>
</feature>
<evidence type="ECO:0000313" key="3">
    <source>
        <dbReference type="EMBL" id="KAI7838868.1"/>
    </source>
</evidence>
<gene>
    <name evidence="3" type="ORF">COHA_007368</name>
</gene>
<dbReference type="CDD" id="cd06257">
    <property type="entry name" value="DnaJ"/>
    <property type="match status" value="1"/>
</dbReference>
<feature type="compositionally biased region" description="Acidic residues" evidence="1">
    <location>
        <begin position="370"/>
        <end position="381"/>
    </location>
</feature>
<protein>
    <recommendedName>
        <fullName evidence="2">J domain-containing protein</fullName>
    </recommendedName>
</protein>
<reference evidence="3" key="1">
    <citation type="submission" date="2020-11" db="EMBL/GenBank/DDBJ databases">
        <title>Chlorella ohadii genome sequencing and assembly.</title>
        <authorList>
            <person name="Murik O."/>
            <person name="Treves H."/>
            <person name="Kedem I."/>
            <person name="Shotland Y."/>
            <person name="Kaplan A."/>
        </authorList>
    </citation>
    <scope>NUCLEOTIDE SEQUENCE</scope>
    <source>
        <strain evidence="3">1</strain>
    </source>
</reference>
<dbReference type="AlphaFoldDB" id="A0AAD5DM83"/>
<dbReference type="SUPFAM" id="SSF46565">
    <property type="entry name" value="Chaperone J-domain"/>
    <property type="match status" value="1"/>
</dbReference>
<sequence length="886" mass="91964">MQLEGPWMYAGHTACSGAVGLPPYKAADRSAVSKAYKQKALKVHPDRPGGDNQKFQQLASAYEQLQAWQHPFLSGDAEQHEALRVAQRLCAAAAQLVQETSGAVAVRAELGGETGDAPAAWVRVHALGPAGQPLAIRHMCSSGVLLLELPSGPGWAPTARRCWPTVLALQKLQREASSLPGGPGCLWASEQGMAVLSLQQAVQLHVNGGVPPQLRSPAQLAALGSGQEAQRAAQDGATQPTAKLAQPLLLLGPAPEPACDPSASQQAAVASSSQGGVTLSEDSSAIVVRSEDGPAQEAGNAEGGRPPAGADASEPVQAELLPQSAGQQGQKQQPQQQPSQRQQRKQQGKRQRQRKKGKQRGKAEAQQPVQEEEEEEEEEEQVNAWTRKRRRRRLMDEAHTAPAADEAAAVEEAEGEAAETAAPATAAARLAGAVVAAQAGSTSTLSAQQQRRRQQQQQQEQPCAVVTRGQKRKRGLEGFAEAAADQPAPAATKPALLPAQSAAETALAAAPGPAAATAATAAAAAIAVVAAGDAAATAAPPSRADQLRAAAVPVLQALRTFHTVLHSPDLRRQFCKCESNEAAARAELLQAAMRQLAKWSSARLQGIKPLQLAPEQAASQGLTLRAPVERLAGQLLHSLLPVLVAAGRGPGRQLPAVLDPGGPAEQILLRCCPHAGGNPSCMARHVEGLPGLAVPNGRPGPGAPLRPLPQGVHALDAAQLAHLAWQHLLGIQAAICSGSNPFIPPLRRSDGGRSFASGQYRSTGARDSALAHIERLIAAAAAASAGAPQPAAASCGLHCSTQRLKQLAPLLRQRGCLPEVAASVVACSGQLPCCQGMGEARLVLVGTMTWNTHAVVRTYFKPLCCACWDAKYAVKMAPPAARAGAA</sequence>
<evidence type="ECO:0000259" key="2">
    <source>
        <dbReference type="PROSITE" id="PS50076"/>
    </source>
</evidence>
<dbReference type="InterPro" id="IPR001623">
    <property type="entry name" value="DnaJ_domain"/>
</dbReference>
<accession>A0AAD5DM83</accession>
<comment type="caution">
    <text evidence="3">The sequence shown here is derived from an EMBL/GenBank/DDBJ whole genome shotgun (WGS) entry which is preliminary data.</text>
</comment>
<dbReference type="Gene3D" id="1.10.287.110">
    <property type="entry name" value="DnaJ domain"/>
    <property type="match status" value="1"/>
</dbReference>
<feature type="compositionally biased region" description="Low complexity" evidence="1">
    <location>
        <begin position="262"/>
        <end position="277"/>
    </location>
</feature>
<feature type="compositionally biased region" description="Low complexity" evidence="1">
    <location>
        <begin position="322"/>
        <end position="341"/>
    </location>
</feature>
<feature type="domain" description="J" evidence="2">
    <location>
        <begin position="14"/>
        <end position="70"/>
    </location>
</feature>
<proteinExistence type="predicted"/>
<organism evidence="3 4">
    <name type="scientific">Chlorella ohadii</name>
    <dbReference type="NCBI Taxonomy" id="2649997"/>
    <lineage>
        <taxon>Eukaryota</taxon>
        <taxon>Viridiplantae</taxon>
        <taxon>Chlorophyta</taxon>
        <taxon>core chlorophytes</taxon>
        <taxon>Trebouxiophyceae</taxon>
        <taxon>Chlorellales</taxon>
        <taxon>Chlorellaceae</taxon>
        <taxon>Chlorella clade</taxon>
        <taxon>Chlorella</taxon>
    </lineage>
</organism>
<dbReference type="InterPro" id="IPR036869">
    <property type="entry name" value="J_dom_sf"/>
</dbReference>
<feature type="region of interest" description="Disordered" evidence="1">
    <location>
        <begin position="251"/>
        <end position="472"/>
    </location>
</feature>